<sequence>MTRRVRAGAVLAAVALGVVALLTGCGSPGSGTGGSSGGSGTDDSGATVTVLYAGSLVNLMEHDVKPAFEAASGDTFRGEGKGSDALVNEIKGKVTRADVFVSASTASNDKLRGSGNGDWESWYATFATAPLVLGYNPKSRFAAQLKSKPWQQVVVEPGFRLGRTDPKLDPKGRLSAQALTKMGLGKFADTDAGVFPEETLLGRLQAGQLDAGFFYTSEATEAKVPTISLAPVELGATYTVTVLNRGPQPAAAAAFVKYLLGPKGVALMRRHGLHPAATVTLTGDRSAVPATLRSAVGGS</sequence>
<organism evidence="2 3">
    <name type="scientific">Actinocatenispora sera</name>
    <dbReference type="NCBI Taxonomy" id="390989"/>
    <lineage>
        <taxon>Bacteria</taxon>
        <taxon>Bacillati</taxon>
        <taxon>Actinomycetota</taxon>
        <taxon>Actinomycetes</taxon>
        <taxon>Micromonosporales</taxon>
        <taxon>Micromonosporaceae</taxon>
        <taxon>Actinocatenispora</taxon>
    </lineage>
</organism>
<keyword evidence="3" id="KW-1185">Reference proteome</keyword>
<dbReference type="KEGG" id="aser:Asera_45000"/>
<evidence type="ECO:0000313" key="3">
    <source>
        <dbReference type="Proteomes" id="UP000680750"/>
    </source>
</evidence>
<name>A0A810L6Y8_9ACTN</name>
<dbReference type="PROSITE" id="PS51257">
    <property type="entry name" value="PROKAR_LIPOPROTEIN"/>
    <property type="match status" value="1"/>
</dbReference>
<proteinExistence type="inferred from homology"/>
<dbReference type="Proteomes" id="UP000680750">
    <property type="component" value="Chromosome"/>
</dbReference>
<dbReference type="AlphaFoldDB" id="A0A810L6Y8"/>
<dbReference type="Pfam" id="PF13531">
    <property type="entry name" value="SBP_bac_11"/>
    <property type="match status" value="1"/>
</dbReference>
<dbReference type="GO" id="GO:0030973">
    <property type="term" value="F:molybdate ion binding"/>
    <property type="evidence" value="ECO:0007669"/>
    <property type="project" value="TreeGrafter"/>
</dbReference>
<evidence type="ECO:0000313" key="2">
    <source>
        <dbReference type="EMBL" id="BCJ30392.1"/>
    </source>
</evidence>
<dbReference type="RefSeq" id="WP_051802159.1">
    <property type="nucleotide sequence ID" value="NZ_AP023354.1"/>
</dbReference>
<gene>
    <name evidence="2" type="ORF">Asera_45000</name>
</gene>
<dbReference type="EMBL" id="AP023354">
    <property type="protein sequence ID" value="BCJ30392.1"/>
    <property type="molecule type" value="Genomic_DNA"/>
</dbReference>
<dbReference type="PANTHER" id="PTHR30632:SF16">
    <property type="entry name" value="MOLYBDATE_TUNGSTATE-BINDING PROTEIN WTPA"/>
    <property type="match status" value="1"/>
</dbReference>
<dbReference type="SUPFAM" id="SSF53850">
    <property type="entry name" value="Periplasmic binding protein-like II"/>
    <property type="match status" value="1"/>
</dbReference>
<accession>A0A810L6Y8</accession>
<dbReference type="InterPro" id="IPR050682">
    <property type="entry name" value="ModA/WtpA"/>
</dbReference>
<evidence type="ECO:0008006" key="4">
    <source>
        <dbReference type="Google" id="ProtNLM"/>
    </source>
</evidence>
<dbReference type="OrthoDB" id="9785015at2"/>
<dbReference type="GO" id="GO:0015689">
    <property type="term" value="P:molybdate ion transport"/>
    <property type="evidence" value="ECO:0007669"/>
    <property type="project" value="TreeGrafter"/>
</dbReference>
<protein>
    <recommendedName>
        <fullName evidence="4">Molybdate/tungstate transport system substrate-binding protein</fullName>
    </recommendedName>
</protein>
<dbReference type="Gene3D" id="3.40.190.10">
    <property type="entry name" value="Periplasmic binding protein-like II"/>
    <property type="match status" value="2"/>
</dbReference>
<reference evidence="2" key="1">
    <citation type="submission" date="2020-08" db="EMBL/GenBank/DDBJ databases">
        <title>Whole genome shotgun sequence of Actinocatenispora sera NBRC 101916.</title>
        <authorList>
            <person name="Komaki H."/>
            <person name="Tamura T."/>
        </authorList>
    </citation>
    <scope>NUCLEOTIDE SEQUENCE</scope>
    <source>
        <strain evidence="2">NBRC 101916</strain>
    </source>
</reference>
<dbReference type="PANTHER" id="PTHR30632">
    <property type="entry name" value="MOLYBDATE-BINDING PERIPLASMIC PROTEIN"/>
    <property type="match status" value="1"/>
</dbReference>
<evidence type="ECO:0000256" key="1">
    <source>
        <dbReference type="ARBA" id="ARBA00009438"/>
    </source>
</evidence>
<comment type="similarity">
    <text evidence="1">Belongs to the bacterial solute-binding protein 1 family. WtpA subfamily.</text>
</comment>